<keyword evidence="1" id="KW-0812">Transmembrane</keyword>
<feature type="transmembrane region" description="Helical" evidence="1">
    <location>
        <begin position="48"/>
        <end position="67"/>
    </location>
</feature>
<feature type="transmembrane region" description="Helical" evidence="1">
    <location>
        <begin position="12"/>
        <end position="33"/>
    </location>
</feature>
<comment type="caution">
    <text evidence="2">The sequence shown here is derived from an EMBL/GenBank/DDBJ whole genome shotgun (WGS) entry which is preliminary data.</text>
</comment>
<dbReference type="Proteomes" id="UP000642819">
    <property type="component" value="Unassembled WGS sequence"/>
</dbReference>
<name>A0ABQ3GA09_9MICC</name>
<proteinExistence type="predicted"/>
<accession>A0ABQ3GA09</accession>
<evidence type="ECO:0000256" key="1">
    <source>
        <dbReference type="SAM" id="Phobius"/>
    </source>
</evidence>
<organism evidence="2 3">
    <name type="scientific">Zhihengliuella salsuginis</name>
    <dbReference type="NCBI Taxonomy" id="578222"/>
    <lineage>
        <taxon>Bacteria</taxon>
        <taxon>Bacillati</taxon>
        <taxon>Actinomycetota</taxon>
        <taxon>Actinomycetes</taxon>
        <taxon>Micrococcales</taxon>
        <taxon>Micrococcaceae</taxon>
        <taxon>Zhihengliuella</taxon>
    </lineage>
</organism>
<reference evidence="3" key="1">
    <citation type="journal article" date="2019" name="Int. J. Syst. Evol. Microbiol.">
        <title>The Global Catalogue of Microorganisms (GCM) 10K type strain sequencing project: providing services to taxonomists for standard genome sequencing and annotation.</title>
        <authorList>
            <consortium name="The Broad Institute Genomics Platform"/>
            <consortium name="The Broad Institute Genome Sequencing Center for Infectious Disease"/>
            <person name="Wu L."/>
            <person name="Ma J."/>
        </authorList>
    </citation>
    <scope>NUCLEOTIDE SEQUENCE [LARGE SCALE GENOMIC DNA]</scope>
    <source>
        <strain evidence="3">KCTC 19466</strain>
    </source>
</reference>
<keyword evidence="1" id="KW-0472">Membrane</keyword>
<dbReference type="RefSeq" id="WP_189348175.1">
    <property type="nucleotide sequence ID" value="NZ_BMXK01000001.1"/>
</dbReference>
<evidence type="ECO:0000313" key="2">
    <source>
        <dbReference type="EMBL" id="GHC99289.1"/>
    </source>
</evidence>
<evidence type="ECO:0000313" key="3">
    <source>
        <dbReference type="Proteomes" id="UP000642819"/>
    </source>
</evidence>
<keyword evidence="1" id="KW-1133">Transmembrane helix</keyword>
<protein>
    <submittedName>
        <fullName evidence="2">Uncharacterized protein</fullName>
    </submittedName>
</protein>
<sequence length="142" mass="14271">MTTAIGGTHTTSFFSGVVHFVGGLGVGAGVFFVGNQFLVLAMASGSHLFVRFGFALVVAALALGAVLMARASTTAASGVAISIAACMVFGAMLSGPTWQTLAAFAPPEAVFAAGALSPLSVGLFGIAVGLLIRRRDASHKQR</sequence>
<keyword evidence="3" id="KW-1185">Reference proteome</keyword>
<feature type="transmembrane region" description="Helical" evidence="1">
    <location>
        <begin position="79"/>
        <end position="98"/>
    </location>
</feature>
<dbReference type="EMBL" id="BMXK01000001">
    <property type="protein sequence ID" value="GHC99289.1"/>
    <property type="molecule type" value="Genomic_DNA"/>
</dbReference>
<feature type="transmembrane region" description="Helical" evidence="1">
    <location>
        <begin position="110"/>
        <end position="132"/>
    </location>
</feature>
<gene>
    <name evidence="2" type="ORF">GCM10008096_01280</name>
</gene>